<dbReference type="AlphaFoldDB" id="A0AAU9S7H1"/>
<protein>
    <submittedName>
        <fullName evidence="1">Uncharacterized protein</fullName>
    </submittedName>
</protein>
<proteinExistence type="predicted"/>
<evidence type="ECO:0000313" key="2">
    <source>
        <dbReference type="Proteomes" id="UP000836841"/>
    </source>
</evidence>
<evidence type="ECO:0000313" key="1">
    <source>
        <dbReference type="EMBL" id="CAH2057915.1"/>
    </source>
</evidence>
<dbReference type="EMBL" id="OU466860">
    <property type="protein sequence ID" value="CAH2057915.1"/>
    <property type="molecule type" value="Genomic_DNA"/>
</dbReference>
<reference evidence="1 2" key="1">
    <citation type="submission" date="2022-03" db="EMBL/GenBank/DDBJ databases">
        <authorList>
            <person name="Nunn A."/>
            <person name="Chopra R."/>
            <person name="Nunn A."/>
            <person name="Contreras Garrido A."/>
        </authorList>
    </citation>
    <scope>NUCLEOTIDE SEQUENCE [LARGE SCALE GENOMIC DNA]</scope>
</reference>
<sequence>MPPLAKQPLTPSVDSRFLSKLKEKKKRREAAKALYPLVMQAFRNAGAMRFVQGRRLFAMVSGHYPPAPEPDLPQISSMDPFGRPQPHPSVLETIEHMRNLTHLILGLPNPPEPAKVTTGDFVVKLVKVDPGNNWTVLTEVAWVKSLDSIPVILSQFDSISDVKPFIMGKNPLHLGVKSLVVERELSSGPVQNFRSYLHHPTMTLSSFTIAPSSSNNDLELIFLTSSLDYTNNFFAVLQNSLSHSRASEGERERERVKSLNPMNRLLLHRP</sequence>
<gene>
    <name evidence="1" type="ORF">TAV2_LOCUS14908</name>
</gene>
<organism evidence="1 2">
    <name type="scientific">Thlaspi arvense</name>
    <name type="common">Field penny-cress</name>
    <dbReference type="NCBI Taxonomy" id="13288"/>
    <lineage>
        <taxon>Eukaryota</taxon>
        <taxon>Viridiplantae</taxon>
        <taxon>Streptophyta</taxon>
        <taxon>Embryophyta</taxon>
        <taxon>Tracheophyta</taxon>
        <taxon>Spermatophyta</taxon>
        <taxon>Magnoliopsida</taxon>
        <taxon>eudicotyledons</taxon>
        <taxon>Gunneridae</taxon>
        <taxon>Pentapetalae</taxon>
        <taxon>rosids</taxon>
        <taxon>malvids</taxon>
        <taxon>Brassicales</taxon>
        <taxon>Brassicaceae</taxon>
        <taxon>Thlaspideae</taxon>
        <taxon>Thlaspi</taxon>
    </lineage>
</organism>
<dbReference type="Proteomes" id="UP000836841">
    <property type="component" value="Chromosome 4"/>
</dbReference>
<accession>A0AAU9S7H1</accession>
<name>A0AAU9S7H1_THLAR</name>
<keyword evidence="2" id="KW-1185">Reference proteome</keyword>